<evidence type="ECO:0000313" key="13">
    <source>
        <dbReference type="Proteomes" id="UP000825729"/>
    </source>
</evidence>
<keyword evidence="13" id="KW-1185">Reference proteome</keyword>
<evidence type="ECO:0000313" key="12">
    <source>
        <dbReference type="EMBL" id="KAG9451814.1"/>
    </source>
</evidence>
<comment type="similarity">
    <text evidence="2">Belongs to the adaptor complexes large subunit family.</text>
</comment>
<dbReference type="Pfam" id="PF23247">
    <property type="entry name" value="LRR_RPS2"/>
    <property type="match status" value="1"/>
</dbReference>
<feature type="compositionally biased region" description="Basic and acidic residues" evidence="8">
    <location>
        <begin position="1668"/>
        <end position="1684"/>
    </location>
</feature>
<comment type="subcellular location">
    <subcellularLocation>
        <location evidence="1">Endomembrane system</location>
    </subcellularLocation>
</comment>
<dbReference type="InterPro" id="IPR017105">
    <property type="entry name" value="AP3_complex_dsu"/>
</dbReference>
<dbReference type="InterPro" id="IPR032675">
    <property type="entry name" value="LRR_dom_sf"/>
</dbReference>
<feature type="domain" description="Clathrin/coatomer adaptor adaptin-like N-terminal" evidence="10">
    <location>
        <begin position="905"/>
        <end position="1465"/>
    </location>
</feature>
<dbReference type="Gene3D" id="3.40.50.300">
    <property type="entry name" value="P-loop containing nucleotide triphosphate hydrolases"/>
    <property type="match status" value="1"/>
</dbReference>
<dbReference type="SUPFAM" id="SSF52540">
    <property type="entry name" value="P-loop containing nucleoside triphosphate hydrolases"/>
    <property type="match status" value="1"/>
</dbReference>
<feature type="compositionally biased region" description="Basic and acidic residues" evidence="8">
    <location>
        <begin position="1714"/>
        <end position="1724"/>
    </location>
</feature>
<dbReference type="InterPro" id="IPR002553">
    <property type="entry name" value="Clathrin/coatomer_adapt-like_N"/>
</dbReference>
<gene>
    <name evidence="12" type="ORF">H6P81_004718</name>
</gene>
<dbReference type="InterPro" id="IPR027417">
    <property type="entry name" value="P-loop_NTPase"/>
</dbReference>
<dbReference type="EMBL" id="JAINDJ010000003">
    <property type="protein sequence ID" value="KAG9451814.1"/>
    <property type="molecule type" value="Genomic_DNA"/>
</dbReference>
<dbReference type="SUPFAM" id="SSF52058">
    <property type="entry name" value="L domain-like"/>
    <property type="match status" value="1"/>
</dbReference>
<evidence type="ECO:0000259" key="9">
    <source>
        <dbReference type="Pfam" id="PF00931"/>
    </source>
</evidence>
<keyword evidence="7" id="KW-0472">Membrane</keyword>
<evidence type="ECO:0000256" key="3">
    <source>
        <dbReference type="ARBA" id="ARBA00022448"/>
    </source>
</evidence>
<feature type="region of interest" description="Disordered" evidence="8">
    <location>
        <begin position="1659"/>
        <end position="1740"/>
    </location>
</feature>
<evidence type="ECO:0000256" key="1">
    <source>
        <dbReference type="ARBA" id="ARBA00004308"/>
    </source>
</evidence>
<evidence type="ECO:0000256" key="6">
    <source>
        <dbReference type="ARBA" id="ARBA00022927"/>
    </source>
</evidence>
<dbReference type="Pfam" id="PF00931">
    <property type="entry name" value="NB-ARC"/>
    <property type="match status" value="1"/>
</dbReference>
<accession>A0AAV7ET55</accession>
<comment type="caution">
    <text evidence="12">The sequence shown here is derived from an EMBL/GenBank/DDBJ whole genome shotgun (WGS) entry which is preliminary data.</text>
</comment>
<dbReference type="FunFam" id="1.25.10.10:FF:000360">
    <property type="entry name" value="AP-3 complex subunit delta"/>
    <property type="match status" value="1"/>
</dbReference>
<evidence type="ECO:0000256" key="5">
    <source>
        <dbReference type="ARBA" id="ARBA00022821"/>
    </source>
</evidence>
<dbReference type="PRINTS" id="PR00364">
    <property type="entry name" value="DISEASERSIST"/>
</dbReference>
<evidence type="ECO:0000256" key="8">
    <source>
        <dbReference type="SAM" id="MobiDB-lite"/>
    </source>
</evidence>
<dbReference type="InterPro" id="IPR042197">
    <property type="entry name" value="Apaf_helical"/>
</dbReference>
<feature type="compositionally biased region" description="Basic residues" evidence="8">
    <location>
        <begin position="1698"/>
        <end position="1713"/>
    </location>
</feature>
<keyword evidence="6" id="KW-0653">Protein transport</keyword>
<feature type="compositionally biased region" description="Basic residues" evidence="8">
    <location>
        <begin position="1725"/>
        <end position="1738"/>
    </location>
</feature>
<evidence type="ECO:0000256" key="4">
    <source>
        <dbReference type="ARBA" id="ARBA00022737"/>
    </source>
</evidence>
<dbReference type="GO" id="GO:0010008">
    <property type="term" value="C:endosome membrane"/>
    <property type="evidence" value="ECO:0007669"/>
    <property type="project" value="TreeGrafter"/>
</dbReference>
<dbReference type="GO" id="GO:0006896">
    <property type="term" value="P:Golgi to vacuole transport"/>
    <property type="evidence" value="ECO:0007669"/>
    <property type="project" value="TreeGrafter"/>
</dbReference>
<feature type="region of interest" description="Disordered" evidence="8">
    <location>
        <begin position="830"/>
        <end position="856"/>
    </location>
</feature>
<dbReference type="InterPro" id="IPR011989">
    <property type="entry name" value="ARM-like"/>
</dbReference>
<evidence type="ECO:0000259" key="11">
    <source>
        <dbReference type="Pfam" id="PF23247"/>
    </source>
</evidence>
<dbReference type="GO" id="GO:0006623">
    <property type="term" value="P:protein targeting to vacuole"/>
    <property type="evidence" value="ECO:0007669"/>
    <property type="project" value="TreeGrafter"/>
</dbReference>
<feature type="domain" description="Disease resistance protein At4g27190-like leucine-rich repeats" evidence="11">
    <location>
        <begin position="612"/>
        <end position="763"/>
    </location>
</feature>
<keyword evidence="5" id="KW-0611">Plant defense</keyword>
<dbReference type="Gene3D" id="1.25.10.10">
    <property type="entry name" value="Leucine-rich Repeat Variant"/>
    <property type="match status" value="1"/>
</dbReference>
<dbReference type="Gene3D" id="1.10.8.430">
    <property type="entry name" value="Helical domain of apoptotic protease-activating factors"/>
    <property type="match status" value="1"/>
</dbReference>
<dbReference type="PANTHER" id="PTHR22781:SF12">
    <property type="entry name" value="AP-3 COMPLEX SUBUNIT DELTA-1"/>
    <property type="match status" value="1"/>
</dbReference>
<evidence type="ECO:0000256" key="7">
    <source>
        <dbReference type="ARBA" id="ARBA00023136"/>
    </source>
</evidence>
<sequence length="1773" mass="200817">MRLSQLLQQVHTDYIEGIEGTTKVMKQVMEALLDKNRKSVGIHGPGGIGKTTVIRKINNMLIGTELFERVITVVVSQNPNLECIQEQIAKRMDLYQTEVNTELHLRAKLLCNALREEERVLIMLDDVRAKLQFQQFGIPTDIEQEGCKILLVSRMETLHHEMDIQTVIPMKSWPFEDMKVLFESKVANIISSPAFGSLAAEIVKGCQGIPLAVATLGLTLARSKNVVIWHGALGKLRTTELADQEGNLPQVTSSIKFAYDNLSQLKVYGIGEGFLQQNDGSLKEAREVLLFCIKELKALGLLMDSDEKDSVKMHDVLHTLLLQENSFQGSVPVHSFQGMEKLVNLEPRNSQFAILPPSILCLTNLRKHITHREPEETRNTFTKQLWHQRTSQEISQLINLKMLNLRDNYRMTMPPNVICTLSRLEELYMGNSFCNWEFEGEGKDTNASLGEVISLFFLTALELHVDETGVLCGFNQEIPVSWESLEEFYGISWESLEEFYVCFDWKYTERPSEFSRSLYFSCLSYPVPVWIKDLLEQTEHLHGLKELTLWSMPKLRRICHGPFPTRFMVNLVGVFSCVPYETLINIERLYITGVHGLNYFQNPAAAPVWPHAFQRLQILELSDIKEMKAVFQIKPGDALLQNLKRMRINWSIHLVNVIVFLHQLPKPPSLQETGQFDSSGQDVLFARNQATERGGALLPSLKSLELDFLPNLEGICKGVTAHVEIFSNLRFLTFKCCKSIRSLFCPLIAQSLQQLRNLKIEDSKNLETLISNREGTLPPESLPHAVSPLLQNLRMLDIRSCEKLKGLISLSMALPKLQIFECEEHRAPLPMLRSGGPDGPGREADGEKTPSDDCGNEVRSCRSRRILVLMASSIMDSLFQRSLDDLIKSLRSPIAPLPTIISKATDDIRRELKSTDLALKSIALQKLTYLSSLHSVDMSFASFHVVELMSSPHFSHKKTGYLAASLSFHQSTDVLLLLPNQLRKDLTSPNVCESSLALEFLAVGSTHELARELTQDIFTLLSSAKTLVRRKAIAVLLRFYDKYPDSVRVTFKRLVENLESTDPNVVSAAAGVFCELTAKDPKSYLPLAPEFYRILTDSKSNWVLIKLVKIFAKLAPLEPRLARKVVEPICEIMTKTGAKSLMFECIRAIALSLPDFDSAVRLAVGKIRELLSEDDSNLKCLGLQALTFLGEKHLWATVENKEIIIKFLSDDDPNIKLEALRLLMGMVSEDNVEEITRILLKYAITSDPEFSNEILRFILTICSRQVYEIVVDFDWYVALLGEMARYPHCKEGDEIERQMIDIGLRVKDVRPELVRVSRGILIDPALLGNPNLYRVMAAAAWVSGEYVEFSVNPQELVEALLQPRTSLLPPLVRAIYLQAVFKILVFILHSYFEGSEIMGFEVSMNYEGDELSDSRLECKDNAQRETFTYDSLVYLLNLVKMAVQPLVAYDNVEVQERASNVVGLIQAVEEAGYEKQEGKSSQIVKLMVNAFSEELGPVSLNAQERVRMPDGLTLKDNLADLDAILGDDFSLPSTFSITGYRNKQKDDISLSELPSESISVLEEHRKRHGLYYLPAQRVEGQANDYPPPVNDPIVEATRELVKLTDRSLTMKKSNRVKPRPVVVKLDDGDEVSVVKVVRDFKDDMLSGAVRDLLLSDELNPSAKSSQGRMKEKTPMTDSVSKENLDEVGNSRNENSSSRKSKHRRHGKERHNHPHKSDDKEERTLRKSSNHHGKHKARHRADEPLEKLWQWGLGFELEVPIYRNSFHFLRKQSV</sequence>
<keyword evidence="3" id="KW-0813">Transport</keyword>
<dbReference type="InterPro" id="IPR057135">
    <property type="entry name" value="At4g27190-like_LRR"/>
</dbReference>
<dbReference type="GO" id="GO:0030123">
    <property type="term" value="C:AP-3 adaptor complex"/>
    <property type="evidence" value="ECO:0007669"/>
    <property type="project" value="InterPro"/>
</dbReference>
<dbReference type="GO" id="GO:0043531">
    <property type="term" value="F:ADP binding"/>
    <property type="evidence" value="ECO:0007669"/>
    <property type="project" value="InterPro"/>
</dbReference>
<evidence type="ECO:0008006" key="14">
    <source>
        <dbReference type="Google" id="ProtNLM"/>
    </source>
</evidence>
<evidence type="ECO:0000256" key="2">
    <source>
        <dbReference type="ARBA" id="ARBA00006613"/>
    </source>
</evidence>
<dbReference type="FunFam" id="3.40.50.300:FF:001091">
    <property type="entry name" value="Probable disease resistance protein At1g61300"/>
    <property type="match status" value="1"/>
</dbReference>
<feature type="compositionally biased region" description="Basic and acidic residues" evidence="8">
    <location>
        <begin position="840"/>
        <end position="851"/>
    </location>
</feature>
<dbReference type="Gene3D" id="3.80.10.10">
    <property type="entry name" value="Ribonuclease Inhibitor"/>
    <property type="match status" value="2"/>
</dbReference>
<keyword evidence="4" id="KW-0677">Repeat</keyword>
<protein>
    <recommendedName>
        <fullName evidence="14">AAA+ ATPase domain-containing protein</fullName>
    </recommendedName>
</protein>
<dbReference type="Pfam" id="PF01602">
    <property type="entry name" value="Adaptin_N"/>
    <property type="match status" value="1"/>
</dbReference>
<dbReference type="Proteomes" id="UP000825729">
    <property type="component" value="Unassembled WGS sequence"/>
</dbReference>
<dbReference type="PANTHER" id="PTHR22781">
    <property type="entry name" value="DELTA ADAPTIN-RELATED"/>
    <property type="match status" value="1"/>
</dbReference>
<dbReference type="SUPFAM" id="SSF48371">
    <property type="entry name" value="ARM repeat"/>
    <property type="match status" value="1"/>
</dbReference>
<feature type="domain" description="NB-ARC" evidence="9">
    <location>
        <begin position="23"/>
        <end position="187"/>
    </location>
</feature>
<proteinExistence type="inferred from homology"/>
<organism evidence="12 13">
    <name type="scientific">Aristolochia fimbriata</name>
    <name type="common">White veined hardy Dutchman's pipe vine</name>
    <dbReference type="NCBI Taxonomy" id="158543"/>
    <lineage>
        <taxon>Eukaryota</taxon>
        <taxon>Viridiplantae</taxon>
        <taxon>Streptophyta</taxon>
        <taxon>Embryophyta</taxon>
        <taxon>Tracheophyta</taxon>
        <taxon>Spermatophyta</taxon>
        <taxon>Magnoliopsida</taxon>
        <taxon>Magnoliidae</taxon>
        <taxon>Piperales</taxon>
        <taxon>Aristolochiaceae</taxon>
        <taxon>Aristolochia</taxon>
    </lineage>
</organism>
<dbReference type="InterPro" id="IPR002182">
    <property type="entry name" value="NB-ARC"/>
</dbReference>
<reference evidence="12 13" key="1">
    <citation type="submission" date="2021-07" db="EMBL/GenBank/DDBJ databases">
        <title>The Aristolochia fimbriata genome: insights into angiosperm evolution, floral development and chemical biosynthesis.</title>
        <authorList>
            <person name="Jiao Y."/>
        </authorList>
    </citation>
    <scope>NUCLEOTIDE SEQUENCE [LARGE SCALE GENOMIC DNA]</scope>
    <source>
        <strain evidence="12">IBCAS-2021</strain>
        <tissue evidence="12">Leaf</tissue>
    </source>
</reference>
<dbReference type="GO" id="GO:0006952">
    <property type="term" value="P:defense response"/>
    <property type="evidence" value="ECO:0007669"/>
    <property type="project" value="UniProtKB-KW"/>
</dbReference>
<name>A0AAV7ET55_ARIFI</name>
<dbReference type="InterPro" id="IPR016024">
    <property type="entry name" value="ARM-type_fold"/>
</dbReference>
<evidence type="ECO:0000259" key="10">
    <source>
        <dbReference type="Pfam" id="PF01602"/>
    </source>
</evidence>